<dbReference type="PANTHER" id="PTHR22803">
    <property type="entry name" value="MANNOSE, PHOSPHOLIPASE, LECTIN RECEPTOR RELATED"/>
    <property type="match status" value="1"/>
</dbReference>
<dbReference type="SUPFAM" id="SSF56436">
    <property type="entry name" value="C-type lectin-like"/>
    <property type="match status" value="1"/>
</dbReference>
<evidence type="ECO:0000313" key="5">
    <source>
        <dbReference type="Proteomes" id="UP000503349"/>
    </source>
</evidence>
<feature type="signal peptide" evidence="2">
    <location>
        <begin position="1"/>
        <end position="49"/>
    </location>
</feature>
<dbReference type="Proteomes" id="UP000503349">
    <property type="component" value="Chromosome 7"/>
</dbReference>
<dbReference type="AlphaFoldDB" id="A0A6G1PNX2"/>
<dbReference type="InterPro" id="IPR001304">
    <property type="entry name" value="C-type_lectin-like"/>
</dbReference>
<reference evidence="5" key="2">
    <citation type="submission" date="2019-02" db="EMBL/GenBank/DDBJ databases">
        <title>Opniocepnalus argus Var Kimnra genome.</title>
        <authorList>
            <person name="Zhou C."/>
            <person name="Xiao S."/>
        </authorList>
    </citation>
    <scope>NUCLEOTIDE SEQUENCE [LARGE SCALE GENOMIC DNA]</scope>
</reference>
<dbReference type="PROSITE" id="PS00615">
    <property type="entry name" value="C_TYPE_LECTIN_1"/>
    <property type="match status" value="1"/>
</dbReference>
<protein>
    <submittedName>
        <fullName evidence="4">Ladderlectin</fullName>
    </submittedName>
</protein>
<evidence type="ECO:0000313" key="4">
    <source>
        <dbReference type="EMBL" id="KAF3691688.1"/>
    </source>
</evidence>
<dbReference type="InterPro" id="IPR016187">
    <property type="entry name" value="CTDL_fold"/>
</dbReference>
<feature type="chain" id="PRO_5026228514" evidence="2">
    <location>
        <begin position="50"/>
        <end position="222"/>
    </location>
</feature>
<dbReference type="Pfam" id="PF00059">
    <property type="entry name" value="Lectin_C"/>
    <property type="match status" value="1"/>
</dbReference>
<keyword evidence="5" id="KW-1185">Reference proteome</keyword>
<dbReference type="SMART" id="SM00034">
    <property type="entry name" value="CLECT"/>
    <property type="match status" value="1"/>
</dbReference>
<gene>
    <name evidence="4" type="ORF">EXN66_Car007363</name>
</gene>
<dbReference type="InterPro" id="IPR050111">
    <property type="entry name" value="C-type_lectin/snaclec_domain"/>
</dbReference>
<organism evidence="4 5">
    <name type="scientific">Channa argus</name>
    <name type="common">Northern snakehead</name>
    <name type="synonym">Ophicephalus argus</name>
    <dbReference type="NCBI Taxonomy" id="215402"/>
    <lineage>
        <taxon>Eukaryota</taxon>
        <taxon>Metazoa</taxon>
        <taxon>Chordata</taxon>
        <taxon>Craniata</taxon>
        <taxon>Vertebrata</taxon>
        <taxon>Euteleostomi</taxon>
        <taxon>Actinopterygii</taxon>
        <taxon>Neopterygii</taxon>
        <taxon>Teleostei</taxon>
        <taxon>Neoteleostei</taxon>
        <taxon>Acanthomorphata</taxon>
        <taxon>Anabantaria</taxon>
        <taxon>Anabantiformes</taxon>
        <taxon>Channoidei</taxon>
        <taxon>Channidae</taxon>
        <taxon>Channa</taxon>
    </lineage>
</organism>
<keyword evidence="2" id="KW-0732">Signal</keyword>
<name>A0A6G1PNX2_CHAAH</name>
<dbReference type="CDD" id="cd00037">
    <property type="entry name" value="CLECT"/>
    <property type="match status" value="1"/>
</dbReference>
<sequence length="222" mass="25029">MTPEKLLESKEVHVLWECPHLSFSPHTEKFIFTMKTIVLLSLLLCAASAAPAEDKLAAPEVEDKMKNQEELVPKDSVPVPMNAQVVEQAAAAQALFSFCPSGWFSYDSHCFLFVNNPMTWFKAEEHCNDLGGHLASVTSGRQYSFLQTIAQTAGQSVAWLGGFNLQGQWLWIDRERFYYNNWYSQSTASSYPCITLRSTTGWSNVQCTSTNRFICAKNRFSC</sequence>
<keyword evidence="1" id="KW-1015">Disulfide bond</keyword>
<proteinExistence type="predicted"/>
<dbReference type="PROSITE" id="PS50041">
    <property type="entry name" value="C_TYPE_LECTIN_2"/>
    <property type="match status" value="1"/>
</dbReference>
<accession>A0A6G1PNX2</accession>
<dbReference type="InterPro" id="IPR018378">
    <property type="entry name" value="C-type_lectin_CS"/>
</dbReference>
<dbReference type="InterPro" id="IPR016186">
    <property type="entry name" value="C-type_lectin-like/link_sf"/>
</dbReference>
<reference evidence="4 5" key="1">
    <citation type="submission" date="2019-02" db="EMBL/GenBank/DDBJ databases">
        <title>Opniocepnalus argus genome.</title>
        <authorList>
            <person name="Zhou C."/>
            <person name="Xiao S."/>
        </authorList>
    </citation>
    <scope>NUCLEOTIDE SEQUENCE [LARGE SCALE GENOMIC DNA]</scope>
    <source>
        <strain evidence="4">OARG1902GOOAL</strain>
        <tissue evidence="4">Muscle</tissue>
    </source>
</reference>
<evidence type="ECO:0000256" key="2">
    <source>
        <dbReference type="SAM" id="SignalP"/>
    </source>
</evidence>
<evidence type="ECO:0000259" key="3">
    <source>
        <dbReference type="PROSITE" id="PS50041"/>
    </source>
</evidence>
<dbReference type="Gene3D" id="3.10.100.10">
    <property type="entry name" value="Mannose-Binding Protein A, subunit A"/>
    <property type="match status" value="1"/>
</dbReference>
<feature type="domain" description="C-type lectin" evidence="3">
    <location>
        <begin position="106"/>
        <end position="216"/>
    </location>
</feature>
<dbReference type="EMBL" id="CM015718">
    <property type="protein sequence ID" value="KAF3691688.1"/>
    <property type="molecule type" value="Genomic_DNA"/>
</dbReference>
<evidence type="ECO:0000256" key="1">
    <source>
        <dbReference type="ARBA" id="ARBA00023157"/>
    </source>
</evidence>